<reference evidence="2 3" key="1">
    <citation type="submission" date="2024-01" db="EMBL/GenBank/DDBJ databases">
        <title>The genomes of 5 underutilized Papilionoideae crops provide insights into root nodulation and disease resistance.</title>
        <authorList>
            <person name="Yuan L."/>
        </authorList>
    </citation>
    <scope>NUCLEOTIDE SEQUENCE [LARGE SCALE GENOMIC DNA]</scope>
    <source>
        <strain evidence="2">LY-2023</strain>
        <tissue evidence="2">Leaf</tissue>
    </source>
</reference>
<comment type="caution">
    <text evidence="2">The sequence shown here is derived from an EMBL/GenBank/DDBJ whole genome shotgun (WGS) entry which is preliminary data.</text>
</comment>
<evidence type="ECO:0000313" key="2">
    <source>
        <dbReference type="EMBL" id="KAK7293634.1"/>
    </source>
</evidence>
<gene>
    <name evidence="2" type="ORF">RJT34_16506</name>
</gene>
<keyword evidence="1" id="KW-0472">Membrane</keyword>
<dbReference type="EMBL" id="JAYKXN010000004">
    <property type="protein sequence ID" value="KAK7293634.1"/>
    <property type="molecule type" value="Genomic_DNA"/>
</dbReference>
<feature type="transmembrane region" description="Helical" evidence="1">
    <location>
        <begin position="61"/>
        <end position="83"/>
    </location>
</feature>
<evidence type="ECO:0000313" key="3">
    <source>
        <dbReference type="Proteomes" id="UP001359559"/>
    </source>
</evidence>
<keyword evidence="1" id="KW-1133">Transmembrane helix</keyword>
<organism evidence="2 3">
    <name type="scientific">Clitoria ternatea</name>
    <name type="common">Butterfly pea</name>
    <dbReference type="NCBI Taxonomy" id="43366"/>
    <lineage>
        <taxon>Eukaryota</taxon>
        <taxon>Viridiplantae</taxon>
        <taxon>Streptophyta</taxon>
        <taxon>Embryophyta</taxon>
        <taxon>Tracheophyta</taxon>
        <taxon>Spermatophyta</taxon>
        <taxon>Magnoliopsida</taxon>
        <taxon>eudicotyledons</taxon>
        <taxon>Gunneridae</taxon>
        <taxon>Pentapetalae</taxon>
        <taxon>rosids</taxon>
        <taxon>fabids</taxon>
        <taxon>Fabales</taxon>
        <taxon>Fabaceae</taxon>
        <taxon>Papilionoideae</taxon>
        <taxon>50 kb inversion clade</taxon>
        <taxon>NPAAA clade</taxon>
        <taxon>indigoferoid/millettioid clade</taxon>
        <taxon>Phaseoleae</taxon>
        <taxon>Clitoria</taxon>
    </lineage>
</organism>
<protein>
    <recommendedName>
        <fullName evidence="4">Transmembrane protein</fullName>
    </recommendedName>
</protein>
<proteinExistence type="predicted"/>
<name>A0AAN9JAC6_CLITE</name>
<dbReference type="AlphaFoldDB" id="A0AAN9JAC6"/>
<dbReference type="Proteomes" id="UP001359559">
    <property type="component" value="Unassembled WGS sequence"/>
</dbReference>
<accession>A0AAN9JAC6</accession>
<sequence>MMIYDGDKVVDDGLVVDEAREKRVRETREKERIRRCEWDKFDDDEIEVKGSVVCHEQSQDLLHLVVIVSSSIMISSGVIILSLTSIAMCGHHLCLS</sequence>
<keyword evidence="1" id="KW-0812">Transmembrane</keyword>
<keyword evidence="3" id="KW-1185">Reference proteome</keyword>
<evidence type="ECO:0008006" key="4">
    <source>
        <dbReference type="Google" id="ProtNLM"/>
    </source>
</evidence>
<evidence type="ECO:0000256" key="1">
    <source>
        <dbReference type="SAM" id="Phobius"/>
    </source>
</evidence>